<evidence type="ECO:0000313" key="3">
    <source>
        <dbReference type="Proteomes" id="UP000256970"/>
    </source>
</evidence>
<dbReference type="InterPro" id="IPR036047">
    <property type="entry name" value="F-box-like_dom_sf"/>
</dbReference>
<sequence>MELHCQKTDRPLPQLPVELVCHVLRHVDQQQRLRSCALVCSTWRRAAAAASSNVRLVTKRGYCLNAPPLRRLGQWLLKHAPAVAQLVVDTQWRGVNAAGDAPRVLQLPAAQLQRLQMLSVSSCELLVQADTCSLQQQQLLLLEAPHKCATTSSSSSRSSGSSLQALSSLTSLTSLVLQSVGLIGPVGLGGLSALVGCSSCSSAACM</sequence>
<evidence type="ECO:0000313" key="2">
    <source>
        <dbReference type="EMBL" id="SZX65320.1"/>
    </source>
</evidence>
<organism evidence="2 3">
    <name type="scientific">Tetradesmus obliquus</name>
    <name type="common">Green alga</name>
    <name type="synonym">Acutodesmus obliquus</name>
    <dbReference type="NCBI Taxonomy" id="3088"/>
    <lineage>
        <taxon>Eukaryota</taxon>
        <taxon>Viridiplantae</taxon>
        <taxon>Chlorophyta</taxon>
        <taxon>core chlorophytes</taxon>
        <taxon>Chlorophyceae</taxon>
        <taxon>CS clade</taxon>
        <taxon>Sphaeropleales</taxon>
        <taxon>Scenedesmaceae</taxon>
        <taxon>Tetradesmus</taxon>
    </lineage>
</organism>
<dbReference type="Gene3D" id="1.20.1280.50">
    <property type="match status" value="1"/>
</dbReference>
<protein>
    <recommendedName>
        <fullName evidence="1">F-box domain-containing protein</fullName>
    </recommendedName>
</protein>
<evidence type="ECO:0000259" key="1">
    <source>
        <dbReference type="Pfam" id="PF12937"/>
    </source>
</evidence>
<name>A0A383VK70_TETOB</name>
<dbReference type="AlphaFoldDB" id="A0A383VK70"/>
<dbReference type="Proteomes" id="UP000256970">
    <property type="component" value="Unassembled WGS sequence"/>
</dbReference>
<dbReference type="Pfam" id="PF12937">
    <property type="entry name" value="F-box-like"/>
    <property type="match status" value="1"/>
</dbReference>
<dbReference type="EMBL" id="FNXT01000617">
    <property type="protein sequence ID" value="SZX65320.1"/>
    <property type="molecule type" value="Genomic_DNA"/>
</dbReference>
<reference evidence="2 3" key="1">
    <citation type="submission" date="2016-10" db="EMBL/GenBank/DDBJ databases">
        <authorList>
            <person name="Cai Z."/>
        </authorList>
    </citation>
    <scope>NUCLEOTIDE SEQUENCE [LARGE SCALE GENOMIC DNA]</scope>
</reference>
<feature type="domain" description="F-box" evidence="1">
    <location>
        <begin position="13"/>
        <end position="48"/>
    </location>
</feature>
<gene>
    <name evidence="2" type="ORF">BQ4739_LOCUS5758</name>
</gene>
<accession>A0A383VK70</accession>
<proteinExistence type="predicted"/>
<dbReference type="InterPro" id="IPR001810">
    <property type="entry name" value="F-box_dom"/>
</dbReference>
<dbReference type="SUPFAM" id="SSF81383">
    <property type="entry name" value="F-box domain"/>
    <property type="match status" value="1"/>
</dbReference>
<keyword evidence="3" id="KW-1185">Reference proteome</keyword>